<dbReference type="SUPFAM" id="SSF56281">
    <property type="entry name" value="Metallo-hydrolase/oxidoreductase"/>
    <property type="match status" value="1"/>
</dbReference>
<accession>A0ABW9UFD6</accession>
<comment type="function">
    <text evidence="3">Counteracts the endogenous Pycsar antiviral defense system. Phosphodiesterase that enables metal-dependent hydrolysis of host cyclic nucleotide Pycsar defense signals such as cCMP and cUMP.</text>
</comment>
<evidence type="ECO:0000313" key="6">
    <source>
        <dbReference type="EMBL" id="MVQ37438.1"/>
    </source>
</evidence>
<dbReference type="InterPro" id="IPR050114">
    <property type="entry name" value="UPF0173_UPF0282_UlaG_hydrolase"/>
</dbReference>
<dbReference type="InterPro" id="IPR036866">
    <property type="entry name" value="RibonucZ/Hydroxyglut_hydro"/>
</dbReference>
<dbReference type="PANTHER" id="PTHR43546">
    <property type="entry name" value="UPF0173 METAL-DEPENDENT HYDROLASE MJ1163-RELATED"/>
    <property type="match status" value="1"/>
</dbReference>
<sequence length="291" mass="32924">MLKEQRRMHLEHHISNKRSSFMSVESNQLTIQYIGQVGVILRKNDIAIAIDPYLTDSVDQLGGSPDGFWVRRYAPPVKPETLTDLDLVLCTHEHMDHMDPATLRVIAEASPDCRFGAPKVCLPALEAMGIAPNRLQALGVQEAWPFAEGLNIQPIPAWHEERVQDEAGWDHYLGYMLEWDNLCLYHAGDTLLTDELVKTLSGYTIDVGFLPINGRDIFRNRVGVVGNMNALEAADLAAHLRFDIVVPVHFDMYPNNSEGIAPFVDRLYQKHLGQKFHIFQPGETLLYNKVR</sequence>
<organism evidence="6 7">
    <name type="scientific">Paenibacillus anseongense</name>
    <dbReference type="NCBI Taxonomy" id="2682845"/>
    <lineage>
        <taxon>Bacteria</taxon>
        <taxon>Bacillati</taxon>
        <taxon>Bacillota</taxon>
        <taxon>Bacilli</taxon>
        <taxon>Bacillales</taxon>
        <taxon>Paenibacillaceae</taxon>
        <taxon>Paenibacillus</taxon>
    </lineage>
</organism>
<gene>
    <name evidence="6" type="ORF">GON05_22710</name>
</gene>
<dbReference type="Gene3D" id="3.60.15.10">
    <property type="entry name" value="Ribonuclease Z/Hydroxyacylglutathione hydrolase-like"/>
    <property type="match status" value="1"/>
</dbReference>
<evidence type="ECO:0000313" key="7">
    <source>
        <dbReference type="Proteomes" id="UP000467637"/>
    </source>
</evidence>
<comment type="catalytic activity">
    <reaction evidence="4">
        <text>3',5'-cyclic UMP + H2O = UMP + H(+)</text>
        <dbReference type="Rhea" id="RHEA:70575"/>
        <dbReference type="ChEBI" id="CHEBI:15377"/>
        <dbReference type="ChEBI" id="CHEBI:15378"/>
        <dbReference type="ChEBI" id="CHEBI:57865"/>
        <dbReference type="ChEBI" id="CHEBI:184387"/>
    </reaction>
    <physiologicalReaction direction="left-to-right" evidence="4">
        <dbReference type="Rhea" id="RHEA:70576"/>
    </physiologicalReaction>
</comment>
<evidence type="ECO:0000256" key="2">
    <source>
        <dbReference type="ARBA" id="ARBA00034221"/>
    </source>
</evidence>
<evidence type="ECO:0000259" key="5">
    <source>
        <dbReference type="Pfam" id="PF12706"/>
    </source>
</evidence>
<dbReference type="EMBL" id="WSEM01000016">
    <property type="protein sequence ID" value="MVQ37438.1"/>
    <property type="molecule type" value="Genomic_DNA"/>
</dbReference>
<proteinExistence type="predicted"/>
<name>A0ABW9UFD6_9BACL</name>
<protein>
    <submittedName>
        <fullName evidence="6">MBL fold metallo-hydrolase</fullName>
    </submittedName>
</protein>
<dbReference type="Pfam" id="PF12706">
    <property type="entry name" value="Lactamase_B_2"/>
    <property type="match status" value="1"/>
</dbReference>
<keyword evidence="7" id="KW-1185">Reference proteome</keyword>
<comment type="catalytic activity">
    <reaction evidence="2">
        <text>3',5'-cyclic CMP + H2O = CMP + H(+)</text>
        <dbReference type="Rhea" id="RHEA:72675"/>
        <dbReference type="ChEBI" id="CHEBI:15377"/>
        <dbReference type="ChEBI" id="CHEBI:15378"/>
        <dbReference type="ChEBI" id="CHEBI:58003"/>
        <dbReference type="ChEBI" id="CHEBI:60377"/>
    </reaction>
    <physiologicalReaction direction="left-to-right" evidence="2">
        <dbReference type="Rhea" id="RHEA:72676"/>
    </physiologicalReaction>
</comment>
<evidence type="ECO:0000256" key="4">
    <source>
        <dbReference type="ARBA" id="ARBA00048505"/>
    </source>
</evidence>
<dbReference type="InterPro" id="IPR001279">
    <property type="entry name" value="Metallo-B-lactamas"/>
</dbReference>
<comment type="caution">
    <text evidence="6">The sequence shown here is derived from an EMBL/GenBank/DDBJ whole genome shotgun (WGS) entry which is preliminary data.</text>
</comment>
<evidence type="ECO:0000256" key="3">
    <source>
        <dbReference type="ARBA" id="ARBA00034301"/>
    </source>
</evidence>
<evidence type="ECO:0000256" key="1">
    <source>
        <dbReference type="ARBA" id="ARBA00022801"/>
    </source>
</evidence>
<feature type="domain" description="Metallo-beta-lactamase" evidence="5">
    <location>
        <begin position="72"/>
        <end position="250"/>
    </location>
</feature>
<dbReference type="PANTHER" id="PTHR43546:SF9">
    <property type="entry name" value="L-ASCORBATE-6-PHOSPHATE LACTONASE ULAG-RELATED"/>
    <property type="match status" value="1"/>
</dbReference>
<keyword evidence="1" id="KW-0378">Hydrolase</keyword>
<dbReference type="Proteomes" id="UP000467637">
    <property type="component" value="Unassembled WGS sequence"/>
</dbReference>
<reference evidence="6 7" key="1">
    <citation type="submission" date="2019-12" db="EMBL/GenBank/DDBJ databases">
        <authorList>
            <person name="Huq M.A."/>
        </authorList>
    </citation>
    <scope>NUCLEOTIDE SEQUENCE [LARGE SCALE GENOMIC DNA]</scope>
    <source>
        <strain evidence="6 7">MAH-34</strain>
    </source>
</reference>